<evidence type="ECO:0000259" key="1">
    <source>
        <dbReference type="Pfam" id="PF08241"/>
    </source>
</evidence>
<dbReference type="AlphaFoldDB" id="A0A381PGD3"/>
<sequence length="278" mass="31136">MTPTETYAAYFDAVQAQNTRIYGPPEDSDVWAGAAARQFRFDPRRELDRNMAVIASYVQQSDVVVDVGGGAGRVCLPLALQCKEVLNIEPSPGMGAEFESLAKEAGITNARLVAASLGEAQSQKGDIAFTADVTYFVRDIAEFIRQLEAAASRRVMISIWSYPPPNRREKLFELVYGEEQKILPGQAQLLPVLWNMGILPNVQVLPELPWWENKRPLTREEAVKMIVEDRAVKLVDRGRAKALFETRFDELFTPSGEGFVPLWRLDMSELLITWETGA</sequence>
<dbReference type="InterPro" id="IPR013216">
    <property type="entry name" value="Methyltransf_11"/>
</dbReference>
<dbReference type="Pfam" id="PF08241">
    <property type="entry name" value="Methyltransf_11"/>
    <property type="match status" value="1"/>
</dbReference>
<dbReference type="InterPro" id="IPR029063">
    <property type="entry name" value="SAM-dependent_MTases_sf"/>
</dbReference>
<proteinExistence type="predicted"/>
<gene>
    <name evidence="2" type="ORF">METZ01_LOCUS18854</name>
</gene>
<feature type="domain" description="Methyltransferase type 11" evidence="1">
    <location>
        <begin position="65"/>
        <end position="147"/>
    </location>
</feature>
<dbReference type="EMBL" id="UINC01000973">
    <property type="protein sequence ID" value="SUZ66000.1"/>
    <property type="molecule type" value="Genomic_DNA"/>
</dbReference>
<dbReference type="SUPFAM" id="SSF53335">
    <property type="entry name" value="S-adenosyl-L-methionine-dependent methyltransferases"/>
    <property type="match status" value="1"/>
</dbReference>
<dbReference type="Gene3D" id="3.40.50.150">
    <property type="entry name" value="Vaccinia Virus protein VP39"/>
    <property type="match status" value="1"/>
</dbReference>
<organism evidence="2">
    <name type="scientific">marine metagenome</name>
    <dbReference type="NCBI Taxonomy" id="408172"/>
    <lineage>
        <taxon>unclassified sequences</taxon>
        <taxon>metagenomes</taxon>
        <taxon>ecological metagenomes</taxon>
    </lineage>
</organism>
<dbReference type="GO" id="GO:0008757">
    <property type="term" value="F:S-adenosylmethionine-dependent methyltransferase activity"/>
    <property type="evidence" value="ECO:0007669"/>
    <property type="project" value="InterPro"/>
</dbReference>
<protein>
    <recommendedName>
        <fullName evidence="1">Methyltransferase type 11 domain-containing protein</fullName>
    </recommendedName>
</protein>
<evidence type="ECO:0000313" key="2">
    <source>
        <dbReference type="EMBL" id="SUZ66000.1"/>
    </source>
</evidence>
<reference evidence="2" key="1">
    <citation type="submission" date="2018-05" db="EMBL/GenBank/DDBJ databases">
        <authorList>
            <person name="Lanie J.A."/>
            <person name="Ng W.-L."/>
            <person name="Kazmierczak K.M."/>
            <person name="Andrzejewski T.M."/>
            <person name="Davidsen T.M."/>
            <person name="Wayne K.J."/>
            <person name="Tettelin H."/>
            <person name="Glass J.I."/>
            <person name="Rusch D."/>
            <person name="Podicherti R."/>
            <person name="Tsui H.-C.T."/>
            <person name="Winkler M.E."/>
        </authorList>
    </citation>
    <scope>NUCLEOTIDE SEQUENCE</scope>
</reference>
<name>A0A381PGD3_9ZZZZ</name>
<accession>A0A381PGD3</accession>